<reference evidence="5" key="1">
    <citation type="journal article" date="2019" name="Int. J. Syst. Evol. Microbiol.">
        <title>The Global Catalogue of Microorganisms (GCM) 10K type strain sequencing project: providing services to taxonomists for standard genome sequencing and annotation.</title>
        <authorList>
            <consortium name="The Broad Institute Genomics Platform"/>
            <consortium name="The Broad Institute Genome Sequencing Center for Infectious Disease"/>
            <person name="Wu L."/>
            <person name="Ma J."/>
        </authorList>
    </citation>
    <scope>NUCLEOTIDE SEQUENCE [LARGE SCALE GENOMIC DNA]</scope>
    <source>
        <strain evidence="5">S1</strain>
    </source>
</reference>
<dbReference type="PANTHER" id="PTHR43080">
    <property type="entry name" value="CBS DOMAIN-CONTAINING PROTEIN CBSX3, MITOCHONDRIAL"/>
    <property type="match status" value="1"/>
</dbReference>
<comment type="caution">
    <text evidence="4">The sequence shown here is derived from an EMBL/GenBank/DDBJ whole genome shotgun (WGS) entry which is preliminary data.</text>
</comment>
<dbReference type="Proteomes" id="UP001597282">
    <property type="component" value="Unassembled WGS sequence"/>
</dbReference>
<dbReference type="RefSeq" id="WP_380167175.1">
    <property type="nucleotide sequence ID" value="NZ_JBHTNU010000021.1"/>
</dbReference>
<dbReference type="InterPro" id="IPR046342">
    <property type="entry name" value="CBS_dom_sf"/>
</dbReference>
<keyword evidence="1 2" id="KW-0129">CBS domain</keyword>
<gene>
    <name evidence="4" type="ORF">ACFQ4Y_15715</name>
</gene>
<dbReference type="SMART" id="SM00116">
    <property type="entry name" value="CBS"/>
    <property type="match status" value="2"/>
</dbReference>
<dbReference type="CDD" id="cd04622">
    <property type="entry name" value="CBS_pair_HRP1_like"/>
    <property type="match status" value="1"/>
</dbReference>
<dbReference type="PROSITE" id="PS51371">
    <property type="entry name" value="CBS"/>
    <property type="match status" value="2"/>
</dbReference>
<evidence type="ECO:0000313" key="4">
    <source>
        <dbReference type="EMBL" id="MFD1428352.1"/>
    </source>
</evidence>
<evidence type="ECO:0000256" key="1">
    <source>
        <dbReference type="ARBA" id="ARBA00023122"/>
    </source>
</evidence>
<evidence type="ECO:0000259" key="3">
    <source>
        <dbReference type="PROSITE" id="PS51371"/>
    </source>
</evidence>
<dbReference type="Pfam" id="PF00571">
    <property type="entry name" value="CBS"/>
    <property type="match status" value="2"/>
</dbReference>
<name>A0ABW4CC69_9BACL</name>
<dbReference type="InterPro" id="IPR051257">
    <property type="entry name" value="Diverse_CBS-Domain"/>
</dbReference>
<feature type="domain" description="CBS" evidence="3">
    <location>
        <begin position="72"/>
        <end position="131"/>
    </location>
</feature>
<accession>A0ABW4CC69</accession>
<evidence type="ECO:0000256" key="2">
    <source>
        <dbReference type="PROSITE-ProRule" id="PRU00703"/>
    </source>
</evidence>
<dbReference type="PANTHER" id="PTHR43080:SF2">
    <property type="entry name" value="CBS DOMAIN-CONTAINING PROTEIN"/>
    <property type="match status" value="1"/>
</dbReference>
<organism evidence="4 5">
    <name type="scientific">Kroppenstedtia sanguinis</name>
    <dbReference type="NCBI Taxonomy" id="1380684"/>
    <lineage>
        <taxon>Bacteria</taxon>
        <taxon>Bacillati</taxon>
        <taxon>Bacillota</taxon>
        <taxon>Bacilli</taxon>
        <taxon>Bacillales</taxon>
        <taxon>Thermoactinomycetaceae</taxon>
        <taxon>Kroppenstedtia</taxon>
    </lineage>
</organism>
<dbReference type="SUPFAM" id="SSF54631">
    <property type="entry name" value="CBS-domain pair"/>
    <property type="match status" value="1"/>
</dbReference>
<proteinExistence type="predicted"/>
<keyword evidence="5" id="KW-1185">Reference proteome</keyword>
<sequence length="142" mass="15426">MTQLREMMSKNVASVSPQDNVYQAASLMKEHNVGSIPVVENGRICGMVTDRDLVLRALAEQKNEQMTVGDVMTDQVVTGSPEMSVDEASSLMAQNQIRRLPVVENNQLVGMVSLGDMAVRQPHVNEAGQALSNISEPSSPQM</sequence>
<feature type="domain" description="CBS" evidence="3">
    <location>
        <begin position="8"/>
        <end position="64"/>
    </location>
</feature>
<evidence type="ECO:0000313" key="5">
    <source>
        <dbReference type="Proteomes" id="UP001597282"/>
    </source>
</evidence>
<dbReference type="Gene3D" id="3.10.580.10">
    <property type="entry name" value="CBS-domain"/>
    <property type="match status" value="1"/>
</dbReference>
<protein>
    <submittedName>
        <fullName evidence="4">CBS domain-containing protein</fullName>
    </submittedName>
</protein>
<dbReference type="InterPro" id="IPR000644">
    <property type="entry name" value="CBS_dom"/>
</dbReference>
<dbReference type="EMBL" id="JBHTNU010000021">
    <property type="protein sequence ID" value="MFD1428352.1"/>
    <property type="molecule type" value="Genomic_DNA"/>
</dbReference>